<reference evidence="1 2" key="1">
    <citation type="submission" date="2018-05" db="EMBL/GenBank/DDBJ databases">
        <title>The Hungate 1000. A catalogue of reference genomes from the rumen microbiome.</title>
        <authorList>
            <person name="Kelly W."/>
        </authorList>
    </citation>
    <scope>NUCLEOTIDE SEQUENCE [LARGE SCALE GENOMIC DNA]</scope>
    <source>
        <strain evidence="1 2">NLAE-zl-C242</strain>
    </source>
</reference>
<keyword evidence="2" id="KW-1185">Reference proteome</keyword>
<dbReference type="Proteomes" id="UP000245845">
    <property type="component" value="Unassembled WGS sequence"/>
</dbReference>
<evidence type="ECO:0000313" key="2">
    <source>
        <dbReference type="Proteomes" id="UP000245845"/>
    </source>
</evidence>
<proteinExistence type="predicted"/>
<dbReference type="OrthoDB" id="9779761at2"/>
<dbReference type="EMBL" id="QGDL01000010">
    <property type="protein sequence ID" value="PWJ27957.1"/>
    <property type="molecule type" value="Genomic_DNA"/>
</dbReference>
<accession>A0A2Y9C5V0</accession>
<gene>
    <name evidence="1" type="ORF">A8806_110132</name>
</gene>
<dbReference type="CDD" id="cd00085">
    <property type="entry name" value="HNHc"/>
    <property type="match status" value="1"/>
</dbReference>
<name>A0A2Y9C5V0_9FIRM</name>
<evidence type="ECO:0000313" key="1">
    <source>
        <dbReference type="EMBL" id="PWJ27957.1"/>
    </source>
</evidence>
<dbReference type="AlphaFoldDB" id="A0A2Y9C5V0"/>
<protein>
    <recommendedName>
        <fullName evidence="3">HNH endonuclease</fullName>
    </recommendedName>
</protein>
<comment type="caution">
    <text evidence="1">The sequence shown here is derived from an EMBL/GenBank/DDBJ whole genome shotgun (WGS) entry which is preliminary data.</text>
</comment>
<sequence>MKKSDTIVTEYVDFCLFCGRPYNIEGHHLICGGAKRSNGTKDKLLIPVCPECHRKIHGNGLSMKLSKMLGQAVYEQTHTREEFRERYGQSYF</sequence>
<dbReference type="RefSeq" id="WP_109732314.1">
    <property type="nucleotide sequence ID" value="NZ_QGDL01000010.1"/>
</dbReference>
<evidence type="ECO:0008006" key="3">
    <source>
        <dbReference type="Google" id="ProtNLM"/>
    </source>
</evidence>
<dbReference type="InterPro" id="IPR003615">
    <property type="entry name" value="HNH_nuc"/>
</dbReference>
<dbReference type="Gene3D" id="3.30.40.190">
    <property type="match status" value="1"/>
</dbReference>
<organism evidence="1 2">
    <name type="scientific">Faecalicatena orotica</name>
    <dbReference type="NCBI Taxonomy" id="1544"/>
    <lineage>
        <taxon>Bacteria</taxon>
        <taxon>Bacillati</taxon>
        <taxon>Bacillota</taxon>
        <taxon>Clostridia</taxon>
        <taxon>Lachnospirales</taxon>
        <taxon>Lachnospiraceae</taxon>
        <taxon>Faecalicatena</taxon>
    </lineage>
</organism>